<keyword evidence="1" id="KW-0472">Membrane</keyword>
<dbReference type="EMBL" id="JBHSSC010000040">
    <property type="protein sequence ID" value="MFC6181632.1"/>
    <property type="molecule type" value="Genomic_DNA"/>
</dbReference>
<organism evidence="2 3">
    <name type="scientific">Lactiplantibacillus daowaiensis</name>
    <dbReference type="NCBI Taxonomy" id="2559918"/>
    <lineage>
        <taxon>Bacteria</taxon>
        <taxon>Bacillati</taxon>
        <taxon>Bacillota</taxon>
        <taxon>Bacilli</taxon>
        <taxon>Lactobacillales</taxon>
        <taxon>Lactobacillaceae</taxon>
        <taxon>Lactiplantibacillus</taxon>
    </lineage>
</organism>
<evidence type="ECO:0000256" key="1">
    <source>
        <dbReference type="SAM" id="Phobius"/>
    </source>
</evidence>
<dbReference type="RefSeq" id="WP_137628571.1">
    <property type="nucleotide sequence ID" value="NZ_BJDJ01000010.1"/>
</dbReference>
<feature type="transmembrane region" description="Helical" evidence="1">
    <location>
        <begin position="37"/>
        <end position="57"/>
    </location>
</feature>
<name>A0ABW1S1N8_9LACO</name>
<keyword evidence="1" id="KW-0812">Transmembrane</keyword>
<keyword evidence="1" id="KW-1133">Transmembrane helix</keyword>
<reference evidence="3" key="1">
    <citation type="journal article" date="2019" name="Int. J. Syst. Evol. Microbiol.">
        <title>The Global Catalogue of Microorganisms (GCM) 10K type strain sequencing project: providing services to taxonomists for standard genome sequencing and annotation.</title>
        <authorList>
            <consortium name="The Broad Institute Genomics Platform"/>
            <consortium name="The Broad Institute Genome Sequencing Center for Infectious Disease"/>
            <person name="Wu L."/>
            <person name="Ma J."/>
        </authorList>
    </citation>
    <scope>NUCLEOTIDE SEQUENCE [LARGE SCALE GENOMIC DNA]</scope>
    <source>
        <strain evidence="3">CCM 8933</strain>
    </source>
</reference>
<gene>
    <name evidence="2" type="ORF">ACFP5Y_10400</name>
</gene>
<feature type="transmembrane region" description="Helical" evidence="1">
    <location>
        <begin position="7"/>
        <end position="25"/>
    </location>
</feature>
<accession>A0ABW1S1N8</accession>
<protein>
    <submittedName>
        <fullName evidence="2">Uncharacterized protein</fullName>
    </submittedName>
</protein>
<proteinExistence type="predicted"/>
<comment type="caution">
    <text evidence="2">The sequence shown here is derived from an EMBL/GenBank/DDBJ whole genome shotgun (WGS) entry which is preliminary data.</text>
</comment>
<evidence type="ECO:0000313" key="3">
    <source>
        <dbReference type="Proteomes" id="UP001596282"/>
    </source>
</evidence>
<dbReference type="Proteomes" id="UP001596282">
    <property type="component" value="Unassembled WGS sequence"/>
</dbReference>
<sequence>MKFNKQFYRSIDFWLALFIFAISIKDTLQPSFSSLNWYVQTAFVIVSIIIMIQALFFKRQA</sequence>
<evidence type="ECO:0000313" key="2">
    <source>
        <dbReference type="EMBL" id="MFC6181632.1"/>
    </source>
</evidence>
<keyword evidence="3" id="KW-1185">Reference proteome</keyword>